<dbReference type="GO" id="GO:0016747">
    <property type="term" value="F:acyltransferase activity, transferring groups other than amino-acyl groups"/>
    <property type="evidence" value="ECO:0007669"/>
    <property type="project" value="InterPro"/>
</dbReference>
<name>K9UJM9_CHAP6</name>
<keyword evidence="2" id="KW-0689">Ribosomal protein</keyword>
<dbReference type="KEGG" id="cmp:Cha6605_3688"/>
<dbReference type="PANTHER" id="PTHR43415">
    <property type="entry name" value="SPERMIDINE N(1)-ACETYLTRANSFERASE"/>
    <property type="match status" value="1"/>
</dbReference>
<evidence type="ECO:0000313" key="2">
    <source>
        <dbReference type="EMBL" id="AFY94666.1"/>
    </source>
</evidence>
<proteinExistence type="predicted"/>
<evidence type="ECO:0000259" key="1">
    <source>
        <dbReference type="PROSITE" id="PS51186"/>
    </source>
</evidence>
<dbReference type="PANTHER" id="PTHR43415:SF3">
    <property type="entry name" value="GNAT-FAMILY ACETYLTRANSFERASE"/>
    <property type="match status" value="1"/>
</dbReference>
<dbReference type="eggNOG" id="COG1670">
    <property type="taxonomic scope" value="Bacteria"/>
</dbReference>
<accession>K9UJM9</accession>
<organism evidence="2 3">
    <name type="scientific">Chamaesiphon minutus (strain ATCC 27169 / PCC 6605)</name>
    <dbReference type="NCBI Taxonomy" id="1173020"/>
    <lineage>
        <taxon>Bacteria</taxon>
        <taxon>Bacillati</taxon>
        <taxon>Cyanobacteriota</taxon>
        <taxon>Cyanophyceae</taxon>
        <taxon>Gomontiellales</taxon>
        <taxon>Chamaesiphonaceae</taxon>
        <taxon>Chamaesiphon</taxon>
    </lineage>
</organism>
<dbReference type="PROSITE" id="PS51186">
    <property type="entry name" value="GNAT"/>
    <property type="match status" value="1"/>
</dbReference>
<dbReference type="InterPro" id="IPR000182">
    <property type="entry name" value="GNAT_dom"/>
</dbReference>
<keyword evidence="3" id="KW-1185">Reference proteome</keyword>
<dbReference type="Gene3D" id="3.40.630.30">
    <property type="match status" value="1"/>
</dbReference>
<dbReference type="GO" id="GO:0005840">
    <property type="term" value="C:ribosome"/>
    <property type="evidence" value="ECO:0007669"/>
    <property type="project" value="UniProtKB-KW"/>
</dbReference>
<gene>
    <name evidence="2" type="ORF">Cha6605_3688</name>
</gene>
<dbReference type="AlphaFoldDB" id="K9UJM9"/>
<protein>
    <submittedName>
        <fullName evidence="2">Acetyltransferase, ribosomal protein N-acetylase</fullName>
    </submittedName>
</protein>
<dbReference type="CDD" id="cd04301">
    <property type="entry name" value="NAT_SF"/>
    <property type="match status" value="1"/>
</dbReference>
<dbReference type="RefSeq" id="WP_015160788.1">
    <property type="nucleotide sequence ID" value="NC_019697.1"/>
</dbReference>
<reference evidence="2 3" key="1">
    <citation type="submission" date="2012-05" db="EMBL/GenBank/DDBJ databases">
        <title>Finished chromosome of genome of Chamaesiphon sp. PCC 6605.</title>
        <authorList>
            <consortium name="US DOE Joint Genome Institute"/>
            <person name="Gugger M."/>
            <person name="Coursin T."/>
            <person name="Rippka R."/>
            <person name="Tandeau De Marsac N."/>
            <person name="Huntemann M."/>
            <person name="Wei C.-L."/>
            <person name="Han J."/>
            <person name="Detter J.C."/>
            <person name="Han C."/>
            <person name="Tapia R."/>
            <person name="Chen A."/>
            <person name="Kyrpides N."/>
            <person name="Mavromatis K."/>
            <person name="Markowitz V."/>
            <person name="Szeto E."/>
            <person name="Ivanova N."/>
            <person name="Pagani I."/>
            <person name="Pati A."/>
            <person name="Goodwin L."/>
            <person name="Nordberg H.P."/>
            <person name="Cantor M.N."/>
            <person name="Hua S.X."/>
            <person name="Woyke T."/>
            <person name="Kerfeld C.A."/>
        </authorList>
    </citation>
    <scope>NUCLEOTIDE SEQUENCE [LARGE SCALE GENOMIC DNA]</scope>
    <source>
        <strain evidence="3">ATCC 27169 / PCC 6605</strain>
    </source>
</reference>
<keyword evidence="2" id="KW-0808">Transferase</keyword>
<sequence length="174" mass="20208">MEYITVEASLIRLRQPEDSDLALMVAMRNNLELQAMLMSLPRASNNQRVRDWLNHHLNNPQSIFFIIAEITTDLPCGYIQVTNIDFVHRHGELGICIDSSYQGKGYGKQAINAIEQYTQEIFNLRKLTLKVLEKNQVAIHLYETLTYQKIGIYQEHFYNQGTLHNVVAMEKLLR</sequence>
<dbReference type="EMBL" id="CP003600">
    <property type="protein sequence ID" value="AFY94666.1"/>
    <property type="molecule type" value="Genomic_DNA"/>
</dbReference>
<dbReference type="InterPro" id="IPR016181">
    <property type="entry name" value="Acyl_CoA_acyltransferase"/>
</dbReference>
<keyword evidence="2" id="KW-0687">Ribonucleoprotein</keyword>
<feature type="domain" description="N-acetyltransferase" evidence="1">
    <location>
        <begin position="11"/>
        <end position="174"/>
    </location>
</feature>
<dbReference type="OrthoDB" id="9799321at2"/>
<dbReference type="Pfam" id="PF00583">
    <property type="entry name" value="Acetyltransf_1"/>
    <property type="match status" value="1"/>
</dbReference>
<dbReference type="HOGENOM" id="CLU_013985_3_2_3"/>
<evidence type="ECO:0000313" key="3">
    <source>
        <dbReference type="Proteomes" id="UP000010366"/>
    </source>
</evidence>
<dbReference type="Proteomes" id="UP000010366">
    <property type="component" value="Chromosome"/>
</dbReference>
<dbReference type="STRING" id="1173020.Cha6605_3688"/>
<dbReference type="SUPFAM" id="SSF55729">
    <property type="entry name" value="Acyl-CoA N-acyltransferases (Nat)"/>
    <property type="match status" value="1"/>
</dbReference>